<gene>
    <name evidence="1" type="ORF">PECUL_23A005744</name>
</gene>
<accession>A0AAD1SJI0</accession>
<evidence type="ECO:0000313" key="1">
    <source>
        <dbReference type="EMBL" id="CAH2300489.1"/>
    </source>
</evidence>
<keyword evidence="2" id="KW-1185">Reference proteome</keyword>
<dbReference type="Proteomes" id="UP001295444">
    <property type="component" value="Chromosome 06"/>
</dbReference>
<sequence length="156" mass="17979">MHTPKAAYQWVDMEVAKSAMTPLVDTLWTPKTLRPKGGTLFPTTSLTLHHWDALRHRQNSTYKFHPRAPLTALRAISPWLSLQSWVKLGIKHLDQVMQHNLIKPFPDLQHEFKLTNSSIFPYMQLKSVIPTHVAQIAMSASRDTKVVDTLYDRKKI</sequence>
<protein>
    <submittedName>
        <fullName evidence="1">Uncharacterized protein</fullName>
    </submittedName>
</protein>
<dbReference type="AlphaFoldDB" id="A0AAD1SJI0"/>
<dbReference type="EMBL" id="OW240917">
    <property type="protein sequence ID" value="CAH2300489.1"/>
    <property type="molecule type" value="Genomic_DNA"/>
</dbReference>
<proteinExistence type="predicted"/>
<reference evidence="1" key="1">
    <citation type="submission" date="2022-03" db="EMBL/GenBank/DDBJ databases">
        <authorList>
            <person name="Alioto T."/>
            <person name="Alioto T."/>
            <person name="Gomez Garrido J."/>
        </authorList>
    </citation>
    <scope>NUCLEOTIDE SEQUENCE</scope>
</reference>
<name>A0AAD1SJI0_PELCU</name>
<organism evidence="1 2">
    <name type="scientific">Pelobates cultripes</name>
    <name type="common">Western spadefoot toad</name>
    <dbReference type="NCBI Taxonomy" id="61616"/>
    <lineage>
        <taxon>Eukaryota</taxon>
        <taxon>Metazoa</taxon>
        <taxon>Chordata</taxon>
        <taxon>Craniata</taxon>
        <taxon>Vertebrata</taxon>
        <taxon>Euteleostomi</taxon>
        <taxon>Amphibia</taxon>
        <taxon>Batrachia</taxon>
        <taxon>Anura</taxon>
        <taxon>Pelobatoidea</taxon>
        <taxon>Pelobatidae</taxon>
        <taxon>Pelobates</taxon>
    </lineage>
</organism>
<evidence type="ECO:0000313" key="2">
    <source>
        <dbReference type="Proteomes" id="UP001295444"/>
    </source>
</evidence>